<gene>
    <name evidence="2" type="ORF">THSYN_21940</name>
</gene>
<dbReference type="Proteomes" id="UP000232638">
    <property type="component" value="Chromosome"/>
</dbReference>
<dbReference type="RefSeq" id="WP_100921028.1">
    <property type="nucleotide sequence ID" value="NZ_CP020370.1"/>
</dbReference>
<dbReference type="GO" id="GO:0007165">
    <property type="term" value="P:signal transduction"/>
    <property type="evidence" value="ECO:0007669"/>
    <property type="project" value="InterPro"/>
</dbReference>
<dbReference type="EMBL" id="CP020370">
    <property type="protein sequence ID" value="AUB83338.1"/>
    <property type="molecule type" value="Genomic_DNA"/>
</dbReference>
<dbReference type="PRINTS" id="PR00364">
    <property type="entry name" value="DISEASERSIST"/>
</dbReference>
<dbReference type="PROSITE" id="PS50104">
    <property type="entry name" value="TIR"/>
    <property type="match status" value="1"/>
</dbReference>
<evidence type="ECO:0000313" key="3">
    <source>
        <dbReference type="Proteomes" id="UP000232638"/>
    </source>
</evidence>
<sequence length="557" mass="60232">MDYDAFLSHHSADKPLIRELRRRLLAQDLRVWLDEEDLRPGQRWQDGLEAGIRASASVLVCIGGSGIGPWEDEEMQAALDLAAHEKRPVIPVLLPGAPERPAISIFLKSRTWVDLREGIDTAGIGRLVWGITGERPDAGARAAPDRRRQLPADLSDFTGRTAERDWLEAHLTAGRSVAICALAGQGGLGKTALAVHVAHRIGERFPDGQILIPLGGAGEKPMSALDAMAWVIRAFEPEWRLPDDEAQIQALYRGVLNGRRVLILADDAAGTAQVAPLTPSPPAALIVTSRRRIALGERRDLDLLEPAAARTLLAGILGEGRALRDADLDRLAAACDRLPLALRVAGAHLALHPEVPLPEYLAAIEDEATRLQALDSEAIEGGHVGAVLAFSVEQLLVADPGLAVSWQALACFPAPFDRAAAAAVWGLAVEREAQPGLSKLIDRSLLRWDAGTGRYRLHDLLRPIAAAPWRWCRTRVPDGPSPENLALARGRHSAHFLAVLRAANARYLEGHDGVGAGLAAYDAEAARSPPVRCGRRPGRMRTPPGWRWTTRTPVPMC</sequence>
<organism evidence="2 3">
    <name type="scientific">Candidatus Thiodictyon syntrophicum</name>
    <dbReference type="NCBI Taxonomy" id="1166950"/>
    <lineage>
        <taxon>Bacteria</taxon>
        <taxon>Pseudomonadati</taxon>
        <taxon>Pseudomonadota</taxon>
        <taxon>Gammaproteobacteria</taxon>
        <taxon>Chromatiales</taxon>
        <taxon>Chromatiaceae</taxon>
        <taxon>Thiodictyon</taxon>
    </lineage>
</organism>
<dbReference type="PANTHER" id="PTHR47691">
    <property type="entry name" value="REGULATOR-RELATED"/>
    <property type="match status" value="1"/>
</dbReference>
<protein>
    <recommendedName>
        <fullName evidence="1">TIR domain-containing protein</fullName>
    </recommendedName>
</protein>
<evidence type="ECO:0000259" key="1">
    <source>
        <dbReference type="PROSITE" id="PS50104"/>
    </source>
</evidence>
<dbReference type="Gene3D" id="3.40.50.300">
    <property type="entry name" value="P-loop containing nucleotide triphosphate hydrolases"/>
    <property type="match status" value="1"/>
</dbReference>
<dbReference type="Gene3D" id="3.40.50.10140">
    <property type="entry name" value="Toll/interleukin-1 receptor homology (TIR) domain"/>
    <property type="match status" value="1"/>
</dbReference>
<dbReference type="KEGG" id="tsy:THSYN_21940"/>
<dbReference type="InterPro" id="IPR000157">
    <property type="entry name" value="TIR_dom"/>
</dbReference>
<dbReference type="AlphaFoldDB" id="A0A2K8UCM1"/>
<keyword evidence="3" id="KW-1185">Reference proteome</keyword>
<reference evidence="2 3" key="1">
    <citation type="submission" date="2017-03" db="EMBL/GenBank/DDBJ databases">
        <title>Complete genome sequence of Candidatus 'Thiodictyon syntrophicum' sp. nov. strain Cad16T, a photolithoautotroph purple sulfur bacterium isolated from an alpine meromictic lake.</title>
        <authorList>
            <person name="Luedin S.M."/>
            <person name="Pothier J.F."/>
            <person name="Danza F."/>
            <person name="Storelli N."/>
            <person name="Wittwer M."/>
            <person name="Tonolla M."/>
        </authorList>
    </citation>
    <scope>NUCLEOTIDE SEQUENCE [LARGE SCALE GENOMIC DNA]</scope>
    <source>
        <strain evidence="2 3">Cad16T</strain>
    </source>
</reference>
<proteinExistence type="predicted"/>
<dbReference type="OrthoDB" id="5753300at2"/>
<accession>A0A2K8UCM1</accession>
<feature type="domain" description="TIR" evidence="1">
    <location>
        <begin position="1"/>
        <end position="119"/>
    </location>
</feature>
<dbReference type="SUPFAM" id="SSF52200">
    <property type="entry name" value="Toll/Interleukin receptor TIR domain"/>
    <property type="match status" value="1"/>
</dbReference>
<evidence type="ECO:0000313" key="2">
    <source>
        <dbReference type="EMBL" id="AUB83338.1"/>
    </source>
</evidence>
<dbReference type="PANTHER" id="PTHR47691:SF3">
    <property type="entry name" value="HTH-TYPE TRANSCRIPTIONAL REGULATOR RV0890C-RELATED"/>
    <property type="match status" value="1"/>
</dbReference>
<dbReference type="InterPro" id="IPR035897">
    <property type="entry name" value="Toll_tir_struct_dom_sf"/>
</dbReference>
<name>A0A2K8UCM1_9GAMM</name>
<dbReference type="SUPFAM" id="SSF52540">
    <property type="entry name" value="P-loop containing nucleoside triphosphate hydrolases"/>
    <property type="match status" value="1"/>
</dbReference>
<dbReference type="InterPro" id="IPR027417">
    <property type="entry name" value="P-loop_NTPase"/>
</dbReference>
<dbReference type="Pfam" id="PF13676">
    <property type="entry name" value="TIR_2"/>
    <property type="match status" value="1"/>
</dbReference>